<dbReference type="CDD" id="cd03801">
    <property type="entry name" value="GT4_PimA-like"/>
    <property type="match status" value="1"/>
</dbReference>
<dbReference type="GO" id="GO:0016757">
    <property type="term" value="F:glycosyltransferase activity"/>
    <property type="evidence" value="ECO:0007669"/>
    <property type="project" value="InterPro"/>
</dbReference>
<evidence type="ECO:0000313" key="2">
    <source>
        <dbReference type="EMBL" id="MDT2809726.1"/>
    </source>
</evidence>
<organism evidence="2 3">
    <name type="scientific">Enterococcus asini</name>
    <dbReference type="NCBI Taxonomy" id="57732"/>
    <lineage>
        <taxon>Bacteria</taxon>
        <taxon>Bacillati</taxon>
        <taxon>Bacillota</taxon>
        <taxon>Bacilli</taxon>
        <taxon>Lactobacillales</taxon>
        <taxon>Enterococcaceae</taxon>
        <taxon>Enterococcus</taxon>
    </lineage>
</organism>
<dbReference type="InterPro" id="IPR001296">
    <property type="entry name" value="Glyco_trans_1"/>
</dbReference>
<name>A0AAW8TTW3_9ENTE</name>
<feature type="domain" description="Glycosyl transferase family 1" evidence="1">
    <location>
        <begin position="195"/>
        <end position="336"/>
    </location>
</feature>
<dbReference type="RefSeq" id="WP_311835131.1">
    <property type="nucleotide sequence ID" value="NZ_JARQBJ010000002.1"/>
</dbReference>
<dbReference type="PANTHER" id="PTHR45947">
    <property type="entry name" value="SULFOQUINOVOSYL TRANSFERASE SQD2"/>
    <property type="match status" value="1"/>
</dbReference>
<accession>A0AAW8TTW3</accession>
<dbReference type="SUPFAM" id="SSF53756">
    <property type="entry name" value="UDP-Glycosyltransferase/glycogen phosphorylase"/>
    <property type="match status" value="1"/>
</dbReference>
<reference evidence="2" key="1">
    <citation type="submission" date="2023-03" db="EMBL/GenBank/DDBJ databases">
        <authorList>
            <person name="Shen W."/>
            <person name="Cai J."/>
        </authorList>
    </citation>
    <scope>NUCLEOTIDE SEQUENCE</scope>
    <source>
        <strain evidence="2">B226-2</strain>
    </source>
</reference>
<protein>
    <submittedName>
        <fullName evidence="2">Glycosyltransferase family 4 protein</fullName>
    </submittedName>
</protein>
<dbReference type="AlphaFoldDB" id="A0AAW8TTW3"/>
<dbReference type="EMBL" id="JARQBJ010000002">
    <property type="protein sequence ID" value="MDT2809726.1"/>
    <property type="molecule type" value="Genomic_DNA"/>
</dbReference>
<comment type="caution">
    <text evidence="2">The sequence shown here is derived from an EMBL/GenBank/DDBJ whole genome shotgun (WGS) entry which is preliminary data.</text>
</comment>
<dbReference type="InterPro" id="IPR050194">
    <property type="entry name" value="Glycosyltransferase_grp1"/>
</dbReference>
<dbReference type="Gene3D" id="3.40.50.2000">
    <property type="entry name" value="Glycogen Phosphorylase B"/>
    <property type="match status" value="1"/>
</dbReference>
<dbReference type="Pfam" id="PF00534">
    <property type="entry name" value="Glycos_transf_1"/>
    <property type="match status" value="1"/>
</dbReference>
<dbReference type="PANTHER" id="PTHR45947:SF3">
    <property type="entry name" value="SULFOQUINOVOSYL TRANSFERASE SQD2"/>
    <property type="match status" value="1"/>
</dbReference>
<evidence type="ECO:0000259" key="1">
    <source>
        <dbReference type="Pfam" id="PF00534"/>
    </source>
</evidence>
<dbReference type="Proteomes" id="UP001256711">
    <property type="component" value="Unassembled WGS sequence"/>
</dbReference>
<sequence length="364" mass="41440">MYLVAQWAKQEARTWSGTTWNLRNALAKQTQVHDLALQNPGKVQKARYAAKALLTRKSLEPSPNFNTAYLQATERQVLGALRQHSVTKDEPVLQVGDLAEIADSLIYQDLSISYLLACRKEDPTAFAASGFQKIPAALLYKRNELQLERYHRAKKILTMSKTLARHLQEDLGFSKEKVVHVGGGTNFSLSHRVREKNRRRVLFIGRDFYRKGGDHVVAAFRLLQQKLPDSELYILGPTKLPKQYQGKNIFFLGDVPREKIEDYFALCDIFCMPSRFEAYGLVFIEALSRGLPCIGLNKFEMPYFIEEGVTGYLLTEQEGVGDLAERMQTLLENEAIFAHVASRKEQYVAEYAWDAVASRVLEQV</sequence>
<evidence type="ECO:0000313" key="3">
    <source>
        <dbReference type="Proteomes" id="UP001256711"/>
    </source>
</evidence>
<proteinExistence type="predicted"/>
<gene>
    <name evidence="2" type="ORF">P7H43_04460</name>
</gene>